<dbReference type="AlphaFoldDB" id="K2RDY9"/>
<protein>
    <submittedName>
        <fullName evidence="1">Uncharacterized protein</fullName>
    </submittedName>
</protein>
<reference evidence="1 2" key="1">
    <citation type="journal article" date="2012" name="BMC Genomics">
        <title>Tools to kill: Genome of one of the most destructive plant pathogenic fungi Macrophomina phaseolina.</title>
        <authorList>
            <person name="Islam M.S."/>
            <person name="Haque M.S."/>
            <person name="Islam M.M."/>
            <person name="Emdad E.M."/>
            <person name="Halim A."/>
            <person name="Hossen Q.M.M."/>
            <person name="Hossain M.Z."/>
            <person name="Ahmed B."/>
            <person name="Rahim S."/>
            <person name="Rahman M.S."/>
            <person name="Alam M.M."/>
            <person name="Hou S."/>
            <person name="Wan X."/>
            <person name="Saito J.A."/>
            <person name="Alam M."/>
        </authorList>
    </citation>
    <scope>NUCLEOTIDE SEQUENCE [LARGE SCALE GENOMIC DNA]</scope>
    <source>
        <strain evidence="1 2">MS6</strain>
    </source>
</reference>
<sequence>MDDLEDAHQIIRPLSFSTFEAETQLWSYALVDYRESQARTALDSELVCERKRPDPGNPVIGTVNLPYMARVRGNVIIQGNPDMAGIALPSMTAIGGGFWVSADHLEFLELIYQALEYFGRDVIFEGDVSSEFNSNMTINGSLILSYSDSAGNAAPRLQEGTGAWNWERLNFAVEVEAREE</sequence>
<dbReference type="Proteomes" id="UP000007129">
    <property type="component" value="Unassembled WGS sequence"/>
</dbReference>
<dbReference type="InParanoid" id="K2RDY9"/>
<dbReference type="EMBL" id="AHHD01000079">
    <property type="protein sequence ID" value="EKG20751.1"/>
    <property type="molecule type" value="Genomic_DNA"/>
</dbReference>
<evidence type="ECO:0000313" key="2">
    <source>
        <dbReference type="Proteomes" id="UP000007129"/>
    </source>
</evidence>
<gene>
    <name evidence="1" type="ORF">MPH_01918</name>
</gene>
<organism evidence="1 2">
    <name type="scientific">Macrophomina phaseolina (strain MS6)</name>
    <name type="common">Charcoal rot fungus</name>
    <dbReference type="NCBI Taxonomy" id="1126212"/>
    <lineage>
        <taxon>Eukaryota</taxon>
        <taxon>Fungi</taxon>
        <taxon>Dikarya</taxon>
        <taxon>Ascomycota</taxon>
        <taxon>Pezizomycotina</taxon>
        <taxon>Dothideomycetes</taxon>
        <taxon>Dothideomycetes incertae sedis</taxon>
        <taxon>Botryosphaeriales</taxon>
        <taxon>Botryosphaeriaceae</taxon>
        <taxon>Macrophomina</taxon>
    </lineage>
</organism>
<dbReference type="HOGENOM" id="CLU_1496506_0_0_1"/>
<dbReference type="VEuPathDB" id="FungiDB:MPH_01918"/>
<evidence type="ECO:0000313" key="1">
    <source>
        <dbReference type="EMBL" id="EKG20751.1"/>
    </source>
</evidence>
<accession>K2RDY9</accession>
<dbReference type="STRING" id="1126212.K2RDY9"/>
<proteinExistence type="predicted"/>
<name>K2RDY9_MACPH</name>
<comment type="caution">
    <text evidence="1">The sequence shown here is derived from an EMBL/GenBank/DDBJ whole genome shotgun (WGS) entry which is preliminary data.</text>
</comment>